<comment type="similarity">
    <text evidence="10">Belongs to the PlsY family.</text>
</comment>
<evidence type="ECO:0000256" key="10">
    <source>
        <dbReference type="HAMAP-Rule" id="MF_01043"/>
    </source>
</evidence>
<dbReference type="InterPro" id="IPR003811">
    <property type="entry name" value="G3P_acylTferase_PlsY"/>
</dbReference>
<evidence type="ECO:0000256" key="3">
    <source>
        <dbReference type="ARBA" id="ARBA00022679"/>
    </source>
</evidence>
<dbReference type="Proteomes" id="UP000693996">
    <property type="component" value="Chromosome"/>
</dbReference>
<comment type="subcellular location">
    <subcellularLocation>
        <location evidence="10">Cell membrane</location>
        <topology evidence="10">Multi-pass membrane protein</topology>
    </subcellularLocation>
</comment>
<evidence type="ECO:0000256" key="8">
    <source>
        <dbReference type="ARBA" id="ARBA00023209"/>
    </source>
</evidence>
<dbReference type="PANTHER" id="PTHR30309">
    <property type="entry name" value="INNER MEMBRANE PROTEIN YGIH"/>
    <property type="match status" value="1"/>
</dbReference>
<evidence type="ECO:0000256" key="7">
    <source>
        <dbReference type="ARBA" id="ARBA00023136"/>
    </source>
</evidence>
<dbReference type="Pfam" id="PF02660">
    <property type="entry name" value="G3P_acyltransf"/>
    <property type="match status" value="1"/>
</dbReference>
<feature type="transmembrane region" description="Helical" evidence="10">
    <location>
        <begin position="50"/>
        <end position="71"/>
    </location>
</feature>
<comment type="subunit">
    <text evidence="10">Probably interacts with PlsX.</text>
</comment>
<keyword evidence="4 10" id="KW-0812">Transmembrane</keyword>
<feature type="transmembrane region" description="Helical" evidence="10">
    <location>
        <begin position="6"/>
        <end position="29"/>
    </location>
</feature>
<proteinExistence type="inferred from homology"/>
<keyword evidence="12" id="KW-1185">Reference proteome</keyword>
<dbReference type="SMART" id="SM01207">
    <property type="entry name" value="G3P_acyltransf"/>
    <property type="match status" value="1"/>
</dbReference>
<keyword evidence="6 10" id="KW-0443">Lipid metabolism</keyword>
<dbReference type="KEGG" id="vtr:MYVALT_F_00950"/>
<evidence type="ECO:0000313" key="12">
    <source>
        <dbReference type="Proteomes" id="UP000693996"/>
    </source>
</evidence>
<evidence type="ECO:0000256" key="1">
    <source>
        <dbReference type="ARBA" id="ARBA00022475"/>
    </source>
</evidence>
<keyword evidence="8 10" id="KW-0594">Phospholipid biosynthesis</keyword>
<comment type="function">
    <text evidence="10">Catalyzes the transfer of an acyl group from acyl-phosphate (acyl-PO(4)) to glycerol-3-phosphate (G3P) to form lysophosphatidic acid (LPA). This enzyme utilizes acyl-phosphate as fatty acyl donor, but not acyl-CoA or acyl-ACP.</text>
</comment>
<dbReference type="AlphaFoldDB" id="A0A916JSJ3"/>
<dbReference type="GO" id="GO:0008654">
    <property type="term" value="P:phospholipid biosynthetic process"/>
    <property type="evidence" value="ECO:0007669"/>
    <property type="project" value="UniProtKB-UniRule"/>
</dbReference>
<organism evidence="11 12">
    <name type="scientific">Candidatus Vallotiella hemipterorum</name>
    <dbReference type="NCBI Taxonomy" id="1177213"/>
    <lineage>
        <taxon>Bacteria</taxon>
        <taxon>Pseudomonadati</taxon>
        <taxon>Pseudomonadota</taxon>
        <taxon>Betaproteobacteria</taxon>
        <taxon>Burkholderiales</taxon>
        <taxon>Burkholderiaceae</taxon>
        <taxon>Candidatus Vallotiella</taxon>
    </lineage>
</organism>
<keyword evidence="5 10" id="KW-1133">Transmembrane helix</keyword>
<evidence type="ECO:0000313" key="11">
    <source>
        <dbReference type="EMBL" id="CAG7600218.1"/>
    </source>
</evidence>
<keyword evidence="9 10" id="KW-1208">Phospholipid metabolism</keyword>
<dbReference type="EC" id="2.3.1.275" evidence="10"/>
<reference evidence="11" key="1">
    <citation type="submission" date="2021-06" db="EMBL/GenBank/DDBJ databases">
        <authorList>
            <person name="Szabo G."/>
        </authorList>
    </citation>
    <scope>NUCLEOTIDE SEQUENCE</scope>
    <source>
        <strain evidence="11">MYVALT</strain>
    </source>
</reference>
<feature type="transmembrane region" description="Helical" evidence="10">
    <location>
        <begin position="116"/>
        <end position="139"/>
    </location>
</feature>
<dbReference type="PANTHER" id="PTHR30309:SF0">
    <property type="entry name" value="GLYCEROL-3-PHOSPHATE ACYLTRANSFERASE-RELATED"/>
    <property type="match status" value="1"/>
</dbReference>
<comment type="catalytic activity">
    <reaction evidence="10">
        <text>an acyl phosphate + sn-glycerol 3-phosphate = a 1-acyl-sn-glycero-3-phosphate + phosphate</text>
        <dbReference type="Rhea" id="RHEA:34075"/>
        <dbReference type="ChEBI" id="CHEBI:43474"/>
        <dbReference type="ChEBI" id="CHEBI:57597"/>
        <dbReference type="ChEBI" id="CHEBI:57970"/>
        <dbReference type="ChEBI" id="CHEBI:59918"/>
        <dbReference type="EC" id="2.3.1.275"/>
    </reaction>
</comment>
<dbReference type="HAMAP" id="MF_01043">
    <property type="entry name" value="PlsY"/>
    <property type="match status" value="1"/>
</dbReference>
<dbReference type="NCBIfam" id="TIGR00023">
    <property type="entry name" value="glycerol-3-phosphate 1-O-acyltransferase PlsY"/>
    <property type="match status" value="1"/>
</dbReference>
<evidence type="ECO:0000256" key="9">
    <source>
        <dbReference type="ARBA" id="ARBA00023264"/>
    </source>
</evidence>
<comment type="pathway">
    <text evidence="10">Lipid metabolism; phospholipid metabolism.</text>
</comment>
<gene>
    <name evidence="10 11" type="primary">plsY</name>
    <name evidence="11" type="ORF">MYVALT_F_00950</name>
</gene>
<keyword evidence="11" id="KW-0012">Acyltransferase</keyword>
<evidence type="ECO:0000256" key="5">
    <source>
        <dbReference type="ARBA" id="ARBA00022989"/>
    </source>
</evidence>
<keyword evidence="3 10" id="KW-0808">Transferase</keyword>
<keyword evidence="1 10" id="KW-1003">Cell membrane</keyword>
<feature type="transmembrane region" description="Helical" evidence="10">
    <location>
        <begin position="77"/>
        <end position="104"/>
    </location>
</feature>
<accession>A0A916JSJ3</accession>
<feature type="transmembrane region" description="Helical" evidence="10">
    <location>
        <begin position="151"/>
        <end position="179"/>
    </location>
</feature>
<dbReference type="GO" id="GO:0043772">
    <property type="term" value="F:acyl-phosphate glycerol-3-phosphate acyltransferase activity"/>
    <property type="evidence" value="ECO:0007669"/>
    <property type="project" value="UniProtKB-UniRule"/>
</dbReference>
<protein>
    <recommendedName>
        <fullName evidence="10">Glycerol-3-phosphate acyltransferase</fullName>
    </recommendedName>
    <alternativeName>
        <fullName evidence="10">Acyl-PO4 G3P acyltransferase</fullName>
    </alternativeName>
    <alternativeName>
        <fullName evidence="10">Acyl-phosphate--glycerol-3-phosphate acyltransferase</fullName>
    </alternativeName>
    <alternativeName>
        <fullName evidence="10">G3P acyltransferase</fullName>
        <shortName evidence="10">GPAT</shortName>
        <ecNumber evidence="10">2.3.1.275</ecNumber>
    </alternativeName>
    <alternativeName>
        <fullName evidence="10">Lysophosphatidic acid synthase</fullName>
        <shortName evidence="10">LPA synthase</shortName>
    </alternativeName>
</protein>
<evidence type="ECO:0000256" key="4">
    <source>
        <dbReference type="ARBA" id="ARBA00022692"/>
    </source>
</evidence>
<evidence type="ECO:0000256" key="2">
    <source>
        <dbReference type="ARBA" id="ARBA00022516"/>
    </source>
</evidence>
<evidence type="ECO:0000256" key="6">
    <source>
        <dbReference type="ARBA" id="ARBA00023098"/>
    </source>
</evidence>
<dbReference type="EMBL" id="OU343031">
    <property type="protein sequence ID" value="CAG7600218.1"/>
    <property type="molecule type" value="Genomic_DNA"/>
</dbReference>
<keyword evidence="7 10" id="KW-0472">Membrane</keyword>
<dbReference type="GO" id="GO:0005886">
    <property type="term" value="C:plasma membrane"/>
    <property type="evidence" value="ECO:0007669"/>
    <property type="project" value="UniProtKB-SubCell"/>
</dbReference>
<keyword evidence="2 10" id="KW-0444">Lipid biosynthesis</keyword>
<sequence>MAKLLIIVITYLIGSISFAVVVSAVMGLSDPRTYGSKNPGATNIIRSGNKVAAILTLFGDIFKGWITVWLVKNIGPAYQLDACAVALVSISVFLGHIYPVFFCFKGGKGVATAAGVLLAIEPVLGIATAAMWLIIAFLFRYSSLAALITALFVPFCYLSLFGCNPIAVAIILMGILLVWRHRKNISNLLAKRERRIGDKERALNCSSNGSAY</sequence>
<name>A0A916JSJ3_9BURK</name>
<dbReference type="RefSeq" id="WP_216796751.1">
    <property type="nucleotide sequence ID" value="NZ_OU343031.1"/>
</dbReference>